<evidence type="ECO:0000256" key="3">
    <source>
        <dbReference type="ARBA" id="ARBA00023163"/>
    </source>
</evidence>
<dbReference type="PROSITE" id="PS00041">
    <property type="entry name" value="HTH_ARAC_FAMILY_1"/>
    <property type="match status" value="1"/>
</dbReference>
<evidence type="ECO:0000313" key="5">
    <source>
        <dbReference type="EMBL" id="RAV19737.1"/>
    </source>
</evidence>
<dbReference type="PRINTS" id="PR00032">
    <property type="entry name" value="HTHARAC"/>
</dbReference>
<dbReference type="OrthoDB" id="1769137at2"/>
<comment type="caution">
    <text evidence="5">The sequence shown here is derived from an EMBL/GenBank/DDBJ whole genome shotgun (WGS) entry which is preliminary data.</text>
</comment>
<keyword evidence="2" id="KW-0238">DNA-binding</keyword>
<dbReference type="InterPro" id="IPR018060">
    <property type="entry name" value="HTH_AraC"/>
</dbReference>
<dbReference type="GO" id="GO:0043565">
    <property type="term" value="F:sequence-specific DNA binding"/>
    <property type="evidence" value="ECO:0007669"/>
    <property type="project" value="InterPro"/>
</dbReference>
<dbReference type="AlphaFoldDB" id="A0A329MP79"/>
<dbReference type="Gene3D" id="1.10.10.60">
    <property type="entry name" value="Homeodomain-like"/>
    <property type="match status" value="2"/>
</dbReference>
<feature type="domain" description="HTH araC/xylS-type" evidence="4">
    <location>
        <begin position="144"/>
        <end position="242"/>
    </location>
</feature>
<dbReference type="InterPro" id="IPR018062">
    <property type="entry name" value="HTH_AraC-typ_CS"/>
</dbReference>
<name>A0A329MP79_9BACL</name>
<dbReference type="Proteomes" id="UP000250369">
    <property type="component" value="Unassembled WGS sequence"/>
</dbReference>
<evidence type="ECO:0000259" key="4">
    <source>
        <dbReference type="PROSITE" id="PS01124"/>
    </source>
</evidence>
<dbReference type="GO" id="GO:0003700">
    <property type="term" value="F:DNA-binding transcription factor activity"/>
    <property type="evidence" value="ECO:0007669"/>
    <property type="project" value="InterPro"/>
</dbReference>
<keyword evidence="1" id="KW-0805">Transcription regulation</keyword>
<dbReference type="InterPro" id="IPR009057">
    <property type="entry name" value="Homeodomain-like_sf"/>
</dbReference>
<dbReference type="SMART" id="SM00342">
    <property type="entry name" value="HTH_ARAC"/>
    <property type="match status" value="1"/>
</dbReference>
<dbReference type="InterPro" id="IPR020449">
    <property type="entry name" value="Tscrpt_reg_AraC-type_HTH"/>
</dbReference>
<dbReference type="PANTHER" id="PTHR43280">
    <property type="entry name" value="ARAC-FAMILY TRANSCRIPTIONAL REGULATOR"/>
    <property type="match status" value="1"/>
</dbReference>
<keyword evidence="3" id="KW-0804">Transcription</keyword>
<protein>
    <recommendedName>
        <fullName evidence="4">HTH araC/xylS-type domain-containing protein</fullName>
    </recommendedName>
</protein>
<dbReference type="PROSITE" id="PS01124">
    <property type="entry name" value="HTH_ARAC_FAMILY_2"/>
    <property type="match status" value="1"/>
</dbReference>
<proteinExistence type="predicted"/>
<dbReference type="SUPFAM" id="SSF46689">
    <property type="entry name" value="Homeodomain-like"/>
    <property type="match status" value="2"/>
</dbReference>
<reference evidence="5 6" key="1">
    <citation type="journal article" date="2009" name="Int. J. Syst. Evol. Microbiol.">
        <title>Paenibacillus contaminans sp. nov., isolated from a contaminated laboratory plate.</title>
        <authorList>
            <person name="Chou J.H."/>
            <person name="Lee J.H."/>
            <person name="Lin M.C."/>
            <person name="Chang P.S."/>
            <person name="Arun A.B."/>
            <person name="Young C.C."/>
            <person name="Chen W.M."/>
        </authorList>
    </citation>
    <scope>NUCLEOTIDE SEQUENCE [LARGE SCALE GENOMIC DNA]</scope>
    <source>
        <strain evidence="5 6">CKOBP-6</strain>
    </source>
</reference>
<evidence type="ECO:0000313" key="6">
    <source>
        <dbReference type="Proteomes" id="UP000250369"/>
    </source>
</evidence>
<dbReference type="Pfam" id="PF12833">
    <property type="entry name" value="HTH_18"/>
    <property type="match status" value="1"/>
</dbReference>
<gene>
    <name evidence="5" type="ORF">DQG23_19225</name>
</gene>
<dbReference type="EMBL" id="QMFB01000011">
    <property type="protein sequence ID" value="RAV19737.1"/>
    <property type="molecule type" value="Genomic_DNA"/>
</dbReference>
<accession>A0A329MP79</accession>
<sequence length="244" mass="27857">MPSAWLRVLRTLDRAWYEERTGLLQETAADVLTAGTSTPLSWRTEREWLQSFEQHRLEEFRQRLQAGWESIGQRRLPMAIVKDIALRIDRIVSRIAGCGGAAEEQLLACISHRELGERLLANADRYAKHSGAGSQPRTNHPEIDKALAHIHLHYDKDVTLKAVAALVMMDETYFSGLFKKKTGVTLIHYVQRLRVDTAKRLLAQTELPVAAIGERVGFPNANYFIKIFKRWTSCTPSEYRSRSN</sequence>
<organism evidence="5 6">
    <name type="scientific">Paenibacillus contaminans</name>
    <dbReference type="NCBI Taxonomy" id="450362"/>
    <lineage>
        <taxon>Bacteria</taxon>
        <taxon>Bacillati</taxon>
        <taxon>Bacillota</taxon>
        <taxon>Bacilli</taxon>
        <taxon>Bacillales</taxon>
        <taxon>Paenibacillaceae</taxon>
        <taxon>Paenibacillus</taxon>
    </lineage>
</organism>
<evidence type="ECO:0000256" key="2">
    <source>
        <dbReference type="ARBA" id="ARBA00023125"/>
    </source>
</evidence>
<keyword evidence="6" id="KW-1185">Reference proteome</keyword>
<evidence type="ECO:0000256" key="1">
    <source>
        <dbReference type="ARBA" id="ARBA00023015"/>
    </source>
</evidence>
<dbReference type="PANTHER" id="PTHR43280:SF28">
    <property type="entry name" value="HTH-TYPE TRANSCRIPTIONAL ACTIVATOR RHAS"/>
    <property type="match status" value="1"/>
</dbReference>